<feature type="region of interest" description="Disordered" evidence="2">
    <location>
        <begin position="518"/>
        <end position="620"/>
    </location>
</feature>
<gene>
    <name evidence="3" type="ORF">EJE24_06405</name>
</gene>
<evidence type="ECO:0000313" key="4">
    <source>
        <dbReference type="Proteomes" id="UP000276389"/>
    </source>
</evidence>
<organism evidence="3 4">
    <name type="scientific">Enterobacter huaxiensis</name>
    <dbReference type="NCBI Taxonomy" id="2494702"/>
    <lineage>
        <taxon>Bacteria</taxon>
        <taxon>Pseudomonadati</taxon>
        <taxon>Pseudomonadota</taxon>
        <taxon>Gammaproteobacteria</taxon>
        <taxon>Enterobacterales</taxon>
        <taxon>Enterobacteriaceae</taxon>
        <taxon>Enterobacter</taxon>
    </lineage>
</organism>
<feature type="coiled-coil region" evidence="1">
    <location>
        <begin position="64"/>
        <end position="98"/>
    </location>
</feature>
<dbReference type="AlphaFoldDB" id="A0A428LVL8"/>
<dbReference type="Proteomes" id="UP000276389">
    <property type="component" value="Unassembled WGS sequence"/>
</dbReference>
<reference evidence="3 4" key="1">
    <citation type="submission" date="2018-12" db="EMBL/GenBank/DDBJ databases">
        <title>The Genome Submission of two Enterobacter spp. strains.</title>
        <authorList>
            <person name="Wu W."/>
            <person name="Wei L."/>
            <person name="Feng Y."/>
            <person name="Zong Z."/>
        </authorList>
    </citation>
    <scope>NUCLEOTIDE SEQUENCE [LARGE SCALE GENOMIC DNA]</scope>
    <source>
        <strain evidence="3 4">WCHEHu045002</strain>
    </source>
</reference>
<evidence type="ECO:0000256" key="2">
    <source>
        <dbReference type="SAM" id="MobiDB-lite"/>
    </source>
</evidence>
<keyword evidence="1" id="KW-0175">Coiled coil</keyword>
<evidence type="ECO:0000256" key="1">
    <source>
        <dbReference type="SAM" id="Coils"/>
    </source>
</evidence>
<feature type="compositionally biased region" description="Basic and acidic residues" evidence="2">
    <location>
        <begin position="550"/>
        <end position="562"/>
    </location>
</feature>
<name>A0A428LVL8_9ENTR</name>
<comment type="caution">
    <text evidence="3">The sequence shown here is derived from an EMBL/GenBank/DDBJ whole genome shotgun (WGS) entry which is preliminary data.</text>
</comment>
<evidence type="ECO:0008006" key="5">
    <source>
        <dbReference type="Google" id="ProtNLM"/>
    </source>
</evidence>
<proteinExistence type="predicted"/>
<protein>
    <recommendedName>
        <fullName evidence="5">Tail tape measure protein</fullName>
    </recommendedName>
</protein>
<evidence type="ECO:0000313" key="3">
    <source>
        <dbReference type="EMBL" id="RSK69421.1"/>
    </source>
</evidence>
<sequence length="665" mass="72552">MAGLSQNLKAVITFGGSIDSSWSRSANGLQKSLKDVGKQSEKLTKDQVKLAAEIKRAKLAGQSLGDLKRRYSDVSREIRKTEAEQQKLNQQMLKAQRLAAFKGAGKGLFRRGLGMAGQLGGMVAPGLAIGGGGVVASALGTLIAPAATNEETARRAGVAKSYGVDIPTFDAWDTLAKQYDMNGESIGDLFEEYLHKSGEYKQNGKQGSLQDAFETLGFKAGDFAGLSDMAQFEKIVERALSLQDESKASFALDSLFGGEASKLLMLLKQSGKSYRDLMDEQRRYNLVTKEGAEGAMAGNRAVTNLRTVFTSALAEISGQLGNELAPDIRRLTDDMAEWFKGGGIKRIVSFLRNDLYPGVLTFGQGIVFVGKVAYALAKKLSWLLPDERSDQRDVLKSLAMTGSVDIARMTAQRNGQGEWFEQQLKEKPELPDDVKQSYRDTRGFFRDDEDAFNNTLDKYVTPESSGAPFSWDSALNQNKDVSAQSGRETSGQSAGAWGNYRLPSLAAYEKSLNWPVAEKPTGSSDKPLTVNPMVNVDVYPPSESGGIRDPLTDNQRHRDNRADVLLYPPEITQPRYPSPDPVPSAGRSGEEGSSDWDMLLQKLDSADKAPPPRQLTDNRKYEYRFEIHGAPGQDERGIADEVEAVTKSSPAFTGDSSMLDGGQIW</sequence>
<dbReference type="RefSeq" id="WP_125914001.1">
    <property type="nucleotide sequence ID" value="NZ_RWHU01000002.1"/>
</dbReference>
<accession>A0A428LVL8</accession>
<dbReference type="EMBL" id="RWHU01000002">
    <property type="protein sequence ID" value="RSK69421.1"/>
    <property type="molecule type" value="Genomic_DNA"/>
</dbReference>